<keyword evidence="3" id="KW-1185">Reference proteome</keyword>
<reference evidence="2 3" key="1">
    <citation type="submission" date="2016-10" db="EMBL/GenBank/DDBJ databases">
        <title>The genome sequence of Colletotrichum fioriniae PJ7.</title>
        <authorList>
            <person name="Baroncelli R."/>
        </authorList>
    </citation>
    <scope>NUCLEOTIDE SEQUENCE [LARGE SCALE GENOMIC DNA]</scope>
    <source>
        <strain evidence="2 3">Tom-12</strain>
    </source>
</reference>
<evidence type="ECO:0000256" key="1">
    <source>
        <dbReference type="SAM" id="MobiDB-lite"/>
    </source>
</evidence>
<sequence>MGAGWEVMQSQEGNGDNRKEKGLGYLGERIQSQPSQAPRESAHRRKTAPHIGPAPQRMPSPAIAAIVQSGFVPKPLTAADLRHFRTCS</sequence>
<organism evidence="2 3">
    <name type="scientific">Colletotrichum tamarilloi</name>
    <dbReference type="NCBI Taxonomy" id="1209934"/>
    <lineage>
        <taxon>Eukaryota</taxon>
        <taxon>Fungi</taxon>
        <taxon>Dikarya</taxon>
        <taxon>Ascomycota</taxon>
        <taxon>Pezizomycotina</taxon>
        <taxon>Sordariomycetes</taxon>
        <taxon>Hypocreomycetidae</taxon>
        <taxon>Glomerellales</taxon>
        <taxon>Glomerellaceae</taxon>
        <taxon>Colletotrichum</taxon>
        <taxon>Colletotrichum acutatum species complex</taxon>
    </lineage>
</organism>
<accession>A0ABQ9R7L7</accession>
<gene>
    <name evidence="2" type="ORF">CTAM01_07939</name>
</gene>
<comment type="caution">
    <text evidence="2">The sequence shown here is derived from an EMBL/GenBank/DDBJ whole genome shotgun (WGS) entry which is preliminary data.</text>
</comment>
<name>A0ABQ9R7L7_9PEZI</name>
<dbReference type="RefSeq" id="XP_060381415.1">
    <property type="nucleotide sequence ID" value="XM_060523960.1"/>
</dbReference>
<evidence type="ECO:0000313" key="2">
    <source>
        <dbReference type="EMBL" id="KAK1497275.1"/>
    </source>
</evidence>
<evidence type="ECO:0000313" key="3">
    <source>
        <dbReference type="Proteomes" id="UP001227543"/>
    </source>
</evidence>
<proteinExistence type="predicted"/>
<dbReference type="EMBL" id="MLFU01000026">
    <property type="protein sequence ID" value="KAK1497275.1"/>
    <property type="molecule type" value="Genomic_DNA"/>
</dbReference>
<dbReference type="Proteomes" id="UP001227543">
    <property type="component" value="Unassembled WGS sequence"/>
</dbReference>
<dbReference type="GeneID" id="85408198"/>
<feature type="region of interest" description="Disordered" evidence="1">
    <location>
        <begin position="1"/>
        <end position="59"/>
    </location>
</feature>
<protein>
    <submittedName>
        <fullName evidence="2">Uncharacterized protein</fullName>
    </submittedName>
</protein>